<dbReference type="PANTHER" id="PTHR11850">
    <property type="entry name" value="HOMEOBOX PROTEIN TRANSCRIPTION FACTORS"/>
    <property type="match status" value="1"/>
</dbReference>
<feature type="compositionally biased region" description="Low complexity" evidence="9">
    <location>
        <begin position="73"/>
        <end position="82"/>
    </location>
</feature>
<protein>
    <recommendedName>
        <fullName evidence="10">Homeobox domain-containing protein</fullName>
    </recommendedName>
</protein>
<dbReference type="VEuPathDB" id="AmoebaDB:FDP41_001546"/>
<evidence type="ECO:0000256" key="3">
    <source>
        <dbReference type="ARBA" id="ARBA00023125"/>
    </source>
</evidence>
<gene>
    <name evidence="11" type="ORF">FDP41_001546</name>
</gene>
<keyword evidence="6 8" id="KW-0539">Nucleus</keyword>
<dbReference type="PROSITE" id="PS50071">
    <property type="entry name" value="HOMEOBOX_2"/>
    <property type="match status" value="1"/>
</dbReference>
<dbReference type="Gene3D" id="1.10.10.60">
    <property type="entry name" value="Homeodomain-like"/>
    <property type="match status" value="1"/>
</dbReference>
<evidence type="ECO:0000313" key="11">
    <source>
        <dbReference type="EMBL" id="KAF0979203.1"/>
    </source>
</evidence>
<dbReference type="CDD" id="cd00086">
    <property type="entry name" value="homeodomain"/>
    <property type="match status" value="1"/>
</dbReference>
<evidence type="ECO:0000259" key="10">
    <source>
        <dbReference type="PROSITE" id="PS50071"/>
    </source>
</evidence>
<dbReference type="SMART" id="SM00389">
    <property type="entry name" value="HOX"/>
    <property type="match status" value="1"/>
</dbReference>
<dbReference type="InterPro" id="IPR008422">
    <property type="entry name" value="KN_HD"/>
</dbReference>
<dbReference type="SUPFAM" id="SSF46689">
    <property type="entry name" value="Homeodomain-like"/>
    <property type="match status" value="1"/>
</dbReference>
<name>A0A6A5BMG2_NAEFO</name>
<dbReference type="AlphaFoldDB" id="A0A6A5BMG2"/>
<evidence type="ECO:0000256" key="1">
    <source>
        <dbReference type="ARBA" id="ARBA00004123"/>
    </source>
</evidence>
<dbReference type="Pfam" id="PF05920">
    <property type="entry name" value="Homeobox_KN"/>
    <property type="match status" value="1"/>
</dbReference>
<comment type="similarity">
    <text evidence="7">Belongs to the TALE/TGIF homeobox family.</text>
</comment>
<feature type="region of interest" description="Disordered" evidence="9">
    <location>
        <begin position="281"/>
        <end position="324"/>
    </location>
</feature>
<evidence type="ECO:0000256" key="6">
    <source>
        <dbReference type="ARBA" id="ARBA00023242"/>
    </source>
</evidence>
<dbReference type="Proteomes" id="UP000444721">
    <property type="component" value="Unassembled WGS sequence"/>
</dbReference>
<keyword evidence="12" id="KW-1185">Reference proteome</keyword>
<keyword evidence="4 8" id="KW-0371">Homeobox</keyword>
<evidence type="ECO:0000256" key="8">
    <source>
        <dbReference type="PROSITE-ProRule" id="PRU00108"/>
    </source>
</evidence>
<dbReference type="OrthoDB" id="10056939at2759"/>
<feature type="domain" description="Homeobox" evidence="10">
    <location>
        <begin position="1"/>
        <end position="63"/>
    </location>
</feature>
<dbReference type="GO" id="GO:0003677">
    <property type="term" value="F:DNA binding"/>
    <property type="evidence" value="ECO:0007669"/>
    <property type="project" value="UniProtKB-UniRule"/>
</dbReference>
<dbReference type="EMBL" id="VFQX01000027">
    <property type="protein sequence ID" value="KAF0979203.1"/>
    <property type="molecule type" value="Genomic_DNA"/>
</dbReference>
<dbReference type="InterPro" id="IPR009057">
    <property type="entry name" value="Homeodomain-like_sf"/>
</dbReference>
<dbReference type="GO" id="GO:0005634">
    <property type="term" value="C:nucleus"/>
    <property type="evidence" value="ECO:0007669"/>
    <property type="project" value="UniProtKB-SubCell"/>
</dbReference>
<dbReference type="RefSeq" id="XP_044563916.1">
    <property type="nucleotide sequence ID" value="XM_044704642.1"/>
</dbReference>
<feature type="region of interest" description="Disordered" evidence="9">
    <location>
        <begin position="72"/>
        <end position="133"/>
    </location>
</feature>
<sequence length="324" mass="36676">MPKVSRGTLPKEAVEHLKNWLYDHFQHPYPTEDEKSQLAEETKLTTTQVNNWFINARRRLWKPIIEKQTQKQAAAEAANASSEGKKGDEAIPVEEPLERNKEQEGVDASNPEEGMAKKQKLSDVDKGDDSVLQQVPISKRDVQQLYEENQRLRLEVFSFHQNMYHQILGSDLPRSFRKEGISNFLQNCKQSGASQHNNGVQAPNVEPSDELFLIDNLYTTKTTMHIPVKVYVDHILFPDLPSVKENSNAVESACRPVSHSAAVPFSMIHDSASKTLMTFDKNPNNSERGVCESTPAVKERKVMLLESPPPTTSRSSSKSRKKKR</sequence>
<evidence type="ECO:0000256" key="9">
    <source>
        <dbReference type="SAM" id="MobiDB-lite"/>
    </source>
</evidence>
<dbReference type="GeneID" id="68108764"/>
<evidence type="ECO:0000256" key="2">
    <source>
        <dbReference type="ARBA" id="ARBA00023015"/>
    </source>
</evidence>
<dbReference type="InterPro" id="IPR001356">
    <property type="entry name" value="HD"/>
</dbReference>
<evidence type="ECO:0000256" key="7">
    <source>
        <dbReference type="ARBA" id="ARBA00038021"/>
    </source>
</evidence>
<dbReference type="VEuPathDB" id="AmoebaDB:NfTy_051710"/>
<keyword evidence="2" id="KW-0805">Transcription regulation</keyword>
<evidence type="ECO:0000256" key="4">
    <source>
        <dbReference type="ARBA" id="ARBA00023155"/>
    </source>
</evidence>
<evidence type="ECO:0000313" key="12">
    <source>
        <dbReference type="Proteomes" id="UP000444721"/>
    </source>
</evidence>
<reference evidence="11 12" key="1">
    <citation type="journal article" date="2019" name="Sci. Rep.">
        <title>Nanopore sequencing improves the draft genome of the human pathogenic amoeba Naegleria fowleri.</title>
        <authorList>
            <person name="Liechti N."/>
            <person name="Schurch N."/>
            <person name="Bruggmann R."/>
            <person name="Wittwer M."/>
        </authorList>
    </citation>
    <scope>NUCLEOTIDE SEQUENCE [LARGE SCALE GENOMIC DNA]</scope>
    <source>
        <strain evidence="11 12">ATCC 30894</strain>
    </source>
</reference>
<evidence type="ECO:0000256" key="5">
    <source>
        <dbReference type="ARBA" id="ARBA00023163"/>
    </source>
</evidence>
<keyword evidence="5" id="KW-0804">Transcription</keyword>
<feature type="compositionally biased region" description="Basic and acidic residues" evidence="9">
    <location>
        <begin position="114"/>
        <end position="129"/>
    </location>
</feature>
<comment type="caution">
    <text evidence="11">The sequence shown here is derived from an EMBL/GenBank/DDBJ whole genome shotgun (WGS) entry which is preliminary data.</text>
</comment>
<dbReference type="VEuPathDB" id="AmoebaDB:NF0059000"/>
<dbReference type="GO" id="GO:0006355">
    <property type="term" value="P:regulation of DNA-templated transcription"/>
    <property type="evidence" value="ECO:0007669"/>
    <property type="project" value="InterPro"/>
</dbReference>
<dbReference type="InterPro" id="IPR050224">
    <property type="entry name" value="TALE_homeobox"/>
</dbReference>
<organism evidence="11 12">
    <name type="scientific">Naegleria fowleri</name>
    <name type="common">Brain eating amoeba</name>
    <dbReference type="NCBI Taxonomy" id="5763"/>
    <lineage>
        <taxon>Eukaryota</taxon>
        <taxon>Discoba</taxon>
        <taxon>Heterolobosea</taxon>
        <taxon>Tetramitia</taxon>
        <taxon>Eutetramitia</taxon>
        <taxon>Vahlkampfiidae</taxon>
        <taxon>Naegleria</taxon>
    </lineage>
</organism>
<feature type="DNA-binding region" description="Homeobox" evidence="8">
    <location>
        <begin position="3"/>
        <end position="64"/>
    </location>
</feature>
<dbReference type="FunFam" id="1.10.10.60:FF:000059">
    <property type="entry name" value="TGFB-induced factor homeobox 1"/>
    <property type="match status" value="1"/>
</dbReference>
<keyword evidence="3 8" id="KW-0238">DNA-binding</keyword>
<accession>A0A6A5BMG2</accession>
<proteinExistence type="inferred from homology"/>
<comment type="subcellular location">
    <subcellularLocation>
        <location evidence="1 8">Nucleus</location>
    </subcellularLocation>
</comment>